<feature type="transmembrane region" description="Helical" evidence="1">
    <location>
        <begin position="459"/>
        <end position="485"/>
    </location>
</feature>
<evidence type="ECO:0000259" key="2">
    <source>
        <dbReference type="Pfam" id="PF01970"/>
    </source>
</evidence>
<dbReference type="Proteomes" id="UP001069090">
    <property type="component" value="Unassembled WGS sequence"/>
</dbReference>
<organism evidence="3 4">
    <name type="scientific">Dasania phycosphaerae</name>
    <dbReference type="NCBI Taxonomy" id="2950436"/>
    <lineage>
        <taxon>Bacteria</taxon>
        <taxon>Pseudomonadati</taxon>
        <taxon>Pseudomonadota</taxon>
        <taxon>Gammaproteobacteria</taxon>
        <taxon>Cellvibrionales</taxon>
        <taxon>Spongiibacteraceae</taxon>
        <taxon>Dasania</taxon>
    </lineage>
</organism>
<evidence type="ECO:0000313" key="4">
    <source>
        <dbReference type="Proteomes" id="UP001069090"/>
    </source>
</evidence>
<dbReference type="Pfam" id="PF01970">
    <property type="entry name" value="TctA"/>
    <property type="match status" value="1"/>
</dbReference>
<feature type="transmembrane region" description="Helical" evidence="1">
    <location>
        <begin position="385"/>
        <end position="403"/>
    </location>
</feature>
<dbReference type="RefSeq" id="WP_258332479.1">
    <property type="nucleotide sequence ID" value="NZ_JAPTGG010000011.1"/>
</dbReference>
<proteinExistence type="predicted"/>
<keyword evidence="1" id="KW-1133">Transmembrane helix</keyword>
<feature type="transmembrane region" description="Helical" evidence="1">
    <location>
        <begin position="409"/>
        <end position="438"/>
    </location>
</feature>
<dbReference type="PANTHER" id="PTHR35342:SF5">
    <property type="entry name" value="TRICARBOXYLIC TRANSPORT PROTEIN"/>
    <property type="match status" value="1"/>
</dbReference>
<feature type="transmembrane region" description="Helical" evidence="1">
    <location>
        <begin position="144"/>
        <end position="160"/>
    </location>
</feature>
<keyword evidence="1" id="KW-0472">Membrane</keyword>
<feature type="transmembrane region" description="Helical" evidence="1">
    <location>
        <begin position="7"/>
        <end position="33"/>
    </location>
</feature>
<feature type="domain" description="DUF112" evidence="2">
    <location>
        <begin position="18"/>
        <end position="433"/>
    </location>
</feature>
<accession>A0A9J6RP41</accession>
<dbReference type="PANTHER" id="PTHR35342">
    <property type="entry name" value="TRICARBOXYLIC TRANSPORT PROTEIN"/>
    <property type="match status" value="1"/>
</dbReference>
<keyword evidence="1" id="KW-0812">Transmembrane</keyword>
<feature type="transmembrane region" description="Helical" evidence="1">
    <location>
        <begin position="323"/>
        <end position="344"/>
    </location>
</feature>
<feature type="transmembrane region" description="Helical" evidence="1">
    <location>
        <begin position="166"/>
        <end position="185"/>
    </location>
</feature>
<sequence length="541" mass="57688">MDNFSEVLNLFLSIDNFIAIAAGVLVGVIVGAIPGLTATMAVALALPFTFSLEPVTAILLLVGIYKGGMYGGSITAILIRTPGSPAAACTLLDGYPLAQQGNAKKALKTALYSSCVADLISNIALIFFAGYLAKIALNFGPPEYFWLICFSLTIIVSVSGDSVIKGLIAASLGIIVSTIGLDAVYGSQRLTFDSYDLMDRVSFIPLLIGLFAIPEVFEFYTSKIVPHVRSAVSGASLSFSEFKRCLKSIIRGSLIGVVIGAIPGTGATAAAFISYSEAKRNSPRKDKFGKGEVEGVAASEAGNNGVAGATLIPLLSLGIPGDVITAIILGAFMIHGLTPGPVLFQENLTMVYALFCGILVSSAVLVVVGNTAIRYFSLIAEIPKSILLPIVLMFCVYGAYAVNNSTFDIGLMLLFGLLGFIFNRAGIASAPFLIGFILGPMFEDNLRRTFLISKGDPSIFFRGPITWLFVSLTIASLAFAIYRYWQSRRATYPSLKKTRCIISISFYRSSPYAPCVQGEGGSHSLLNLNFKGPKHEKRFHL</sequence>
<dbReference type="InterPro" id="IPR002823">
    <property type="entry name" value="DUF112_TM"/>
</dbReference>
<evidence type="ECO:0000256" key="1">
    <source>
        <dbReference type="SAM" id="Phobius"/>
    </source>
</evidence>
<comment type="caution">
    <text evidence="3">The sequence shown here is derived from an EMBL/GenBank/DDBJ whole genome shotgun (WGS) entry which is preliminary data.</text>
</comment>
<feature type="transmembrane region" description="Helical" evidence="1">
    <location>
        <begin position="350"/>
        <end position="373"/>
    </location>
</feature>
<evidence type="ECO:0000313" key="3">
    <source>
        <dbReference type="EMBL" id="MCZ0866315.1"/>
    </source>
</evidence>
<gene>
    <name evidence="3" type="ORF">O0V09_13975</name>
</gene>
<feature type="transmembrane region" description="Helical" evidence="1">
    <location>
        <begin position="197"/>
        <end position="217"/>
    </location>
</feature>
<feature type="transmembrane region" description="Helical" evidence="1">
    <location>
        <begin position="110"/>
        <end position="132"/>
    </location>
</feature>
<feature type="transmembrane region" description="Helical" evidence="1">
    <location>
        <begin position="249"/>
        <end position="275"/>
    </location>
</feature>
<keyword evidence="4" id="KW-1185">Reference proteome</keyword>
<dbReference type="AlphaFoldDB" id="A0A9J6RP41"/>
<reference evidence="3 4" key="1">
    <citation type="submission" date="2022-12" db="EMBL/GenBank/DDBJ databases">
        <title>Dasania phycosphaerae sp. nov., isolated from particulate material of the south coast of Korea.</title>
        <authorList>
            <person name="Jiang Y."/>
        </authorList>
    </citation>
    <scope>NUCLEOTIDE SEQUENCE [LARGE SCALE GENOMIC DNA]</scope>
    <source>
        <strain evidence="3 4">GY-19</strain>
    </source>
</reference>
<dbReference type="EMBL" id="JAPTGG010000011">
    <property type="protein sequence ID" value="MCZ0866315.1"/>
    <property type="molecule type" value="Genomic_DNA"/>
</dbReference>
<name>A0A9J6RP41_9GAMM</name>
<protein>
    <submittedName>
        <fullName evidence="3">Tripartite tricarboxylate transporter permease</fullName>
    </submittedName>
</protein>